<dbReference type="InterPro" id="IPR012337">
    <property type="entry name" value="RNaseH-like_sf"/>
</dbReference>
<dbReference type="Pfam" id="PF14291">
    <property type="entry name" value="DUF4371"/>
    <property type="match status" value="1"/>
</dbReference>
<accession>A0A2G9HXW2</accession>
<organism evidence="2 3">
    <name type="scientific">Handroanthus impetiginosus</name>
    <dbReference type="NCBI Taxonomy" id="429701"/>
    <lineage>
        <taxon>Eukaryota</taxon>
        <taxon>Viridiplantae</taxon>
        <taxon>Streptophyta</taxon>
        <taxon>Embryophyta</taxon>
        <taxon>Tracheophyta</taxon>
        <taxon>Spermatophyta</taxon>
        <taxon>Magnoliopsida</taxon>
        <taxon>eudicotyledons</taxon>
        <taxon>Gunneridae</taxon>
        <taxon>Pentapetalae</taxon>
        <taxon>asterids</taxon>
        <taxon>lamiids</taxon>
        <taxon>Lamiales</taxon>
        <taxon>Bignoniaceae</taxon>
        <taxon>Crescentiina</taxon>
        <taxon>Tabebuia alliance</taxon>
        <taxon>Handroanthus</taxon>
    </lineage>
</organism>
<name>A0A2G9HXW2_9LAMI</name>
<sequence length="635" mass="73221">MEKYFKRKSKELEESSEIEDQGISQDCLKYDRVAINFESLLSNPGLQKKINDYHQNDRDEIRRYIKKDGAFCLACYLFRPENGNQRSGDSFVSDRFTAWKKKERLKIHIGGSNSAHNNAWKICEDLMTREQHIDVAFSKHFDKTRLEYQIQLGASVDRVHYLLHQGLPFHGHDELEESNNQGNFCELLRFLRDHNETINDVLENAPKNLKLVHTDIQKDIFNVAAIETVNAIISDLGDDLFALLVDESRDKGSVVERFIGIVHVIDTTSLSLKAVVESLFSTHGLSWKRLRGQGYNETSNMQGQFNGLKILILKENTSTFYIHCFAHQLQLALVMVAKNHVEIGLFFNLVSSLLNVVGASCKHRDILQQKQLEKVSKALKTTLKRPSDTRWGSHCGTLLRLLDIFSSVMEVLEIIMEDGVNSEQRAEASSLLDAISSFDFIFKLYLMWKVLGITNELSQALQRKDQDIVNAMKLVKISKDQLQKMREEKWDSLLIEAFSFYMQLQEPNDQFDEVNTELLCCVDCLNPNNSFEAFDKQKLIRLAKFYLHDFSSLDRLALDFYLLIKLALILPMATATVERAFSAMAIIKNQLRNLMGDQFMNDCLITYIEKDIFSNIDNKSIMRRFQNMKNCRGQL</sequence>
<dbReference type="SUPFAM" id="SSF53098">
    <property type="entry name" value="Ribonuclease H-like"/>
    <property type="match status" value="1"/>
</dbReference>
<dbReference type="STRING" id="429701.A0A2G9HXW2"/>
<dbReference type="PANTHER" id="PTHR11697:SF230">
    <property type="entry name" value="ZINC FINGER, MYM DOMAIN CONTAINING 1"/>
    <property type="match status" value="1"/>
</dbReference>
<dbReference type="InterPro" id="IPR025398">
    <property type="entry name" value="DUF4371"/>
</dbReference>
<dbReference type="SMART" id="SM00597">
    <property type="entry name" value="ZnF_TTF"/>
    <property type="match status" value="1"/>
</dbReference>
<dbReference type="PANTHER" id="PTHR11697">
    <property type="entry name" value="GENERAL TRANSCRIPTION FACTOR 2-RELATED ZINC FINGER PROTEIN"/>
    <property type="match status" value="1"/>
</dbReference>
<dbReference type="InterPro" id="IPR055298">
    <property type="entry name" value="AtLOH3-like"/>
</dbReference>
<dbReference type="AlphaFoldDB" id="A0A2G9HXW2"/>
<keyword evidence="3" id="KW-1185">Reference proteome</keyword>
<proteinExistence type="predicted"/>
<dbReference type="EMBL" id="NKXS01000779">
    <property type="protein sequence ID" value="PIN22362.1"/>
    <property type="molecule type" value="Genomic_DNA"/>
</dbReference>
<evidence type="ECO:0000313" key="2">
    <source>
        <dbReference type="EMBL" id="PIN22362.1"/>
    </source>
</evidence>
<comment type="caution">
    <text evidence="2">The sequence shown here is derived from an EMBL/GenBank/DDBJ whole genome shotgun (WGS) entry which is preliminary data.</text>
</comment>
<dbReference type="Proteomes" id="UP000231279">
    <property type="component" value="Unassembled WGS sequence"/>
</dbReference>
<evidence type="ECO:0000259" key="1">
    <source>
        <dbReference type="SMART" id="SM00597"/>
    </source>
</evidence>
<feature type="domain" description="TTF-type" evidence="1">
    <location>
        <begin position="46"/>
        <end position="139"/>
    </location>
</feature>
<protein>
    <recommendedName>
        <fullName evidence="1">TTF-type domain-containing protein</fullName>
    </recommendedName>
</protein>
<evidence type="ECO:0000313" key="3">
    <source>
        <dbReference type="Proteomes" id="UP000231279"/>
    </source>
</evidence>
<dbReference type="InterPro" id="IPR006580">
    <property type="entry name" value="Znf_TTF"/>
</dbReference>
<reference evidence="3" key="1">
    <citation type="journal article" date="2018" name="Gigascience">
        <title>Genome assembly of the Pink Ipe (Handroanthus impetiginosus, Bignoniaceae), a highly valued, ecologically keystone Neotropical timber forest tree.</title>
        <authorList>
            <person name="Silva-Junior O.B."/>
            <person name="Grattapaglia D."/>
            <person name="Novaes E."/>
            <person name="Collevatti R.G."/>
        </authorList>
    </citation>
    <scope>NUCLEOTIDE SEQUENCE [LARGE SCALE GENOMIC DNA]</scope>
    <source>
        <strain evidence="3">cv. UFG-1</strain>
    </source>
</reference>
<gene>
    <name evidence="2" type="ORF">CDL12_04927</name>
</gene>
<dbReference type="OrthoDB" id="6621980at2759"/>